<dbReference type="AlphaFoldDB" id="A0A498HQ57"/>
<dbReference type="Proteomes" id="UP000290289">
    <property type="component" value="Chromosome 16"/>
</dbReference>
<comment type="caution">
    <text evidence="1">The sequence shown here is derived from an EMBL/GenBank/DDBJ whole genome shotgun (WGS) entry which is preliminary data.</text>
</comment>
<evidence type="ECO:0000313" key="2">
    <source>
        <dbReference type="Proteomes" id="UP000290289"/>
    </source>
</evidence>
<protein>
    <submittedName>
        <fullName evidence="1">Uncharacterized protein</fullName>
    </submittedName>
</protein>
<keyword evidence="2" id="KW-1185">Reference proteome</keyword>
<dbReference type="EMBL" id="RDQH01000342">
    <property type="protein sequence ID" value="RXH71003.1"/>
    <property type="molecule type" value="Genomic_DNA"/>
</dbReference>
<accession>A0A498HQ57</accession>
<name>A0A498HQ57_MALDO</name>
<reference evidence="1 2" key="1">
    <citation type="submission" date="2018-10" db="EMBL/GenBank/DDBJ databases">
        <title>A high-quality apple genome assembly.</title>
        <authorList>
            <person name="Hu J."/>
        </authorList>
    </citation>
    <scope>NUCLEOTIDE SEQUENCE [LARGE SCALE GENOMIC DNA]</scope>
    <source>
        <strain evidence="2">cv. HFTH1</strain>
        <tissue evidence="1">Young leaf</tissue>
    </source>
</reference>
<proteinExistence type="predicted"/>
<gene>
    <name evidence="1" type="ORF">DVH24_015625</name>
</gene>
<evidence type="ECO:0000313" key="1">
    <source>
        <dbReference type="EMBL" id="RXH71003.1"/>
    </source>
</evidence>
<organism evidence="1 2">
    <name type="scientific">Malus domestica</name>
    <name type="common">Apple</name>
    <name type="synonym">Pyrus malus</name>
    <dbReference type="NCBI Taxonomy" id="3750"/>
    <lineage>
        <taxon>Eukaryota</taxon>
        <taxon>Viridiplantae</taxon>
        <taxon>Streptophyta</taxon>
        <taxon>Embryophyta</taxon>
        <taxon>Tracheophyta</taxon>
        <taxon>Spermatophyta</taxon>
        <taxon>Magnoliopsida</taxon>
        <taxon>eudicotyledons</taxon>
        <taxon>Gunneridae</taxon>
        <taxon>Pentapetalae</taxon>
        <taxon>rosids</taxon>
        <taxon>fabids</taxon>
        <taxon>Rosales</taxon>
        <taxon>Rosaceae</taxon>
        <taxon>Amygdaloideae</taxon>
        <taxon>Maleae</taxon>
        <taxon>Malus</taxon>
    </lineage>
</organism>
<sequence length="96" mass="11284">MRSSVEVVLKKKTRKANMTKWVEMEDAAMDEMGFGSGRRQRRKVKNMEGLQRQRVLRGGRRQEDADESQVVMLKMDYGGFWRFVTAKKKELEALRS</sequence>